<dbReference type="EMBL" id="JACBAZ010000006">
    <property type="protein sequence ID" value="NWK56908.1"/>
    <property type="molecule type" value="Genomic_DNA"/>
</dbReference>
<keyword evidence="1" id="KW-0812">Transmembrane</keyword>
<evidence type="ECO:0000256" key="1">
    <source>
        <dbReference type="SAM" id="Phobius"/>
    </source>
</evidence>
<accession>A0A851GGJ3</accession>
<gene>
    <name evidence="2" type="ORF">HW115_14890</name>
</gene>
<keyword evidence="1" id="KW-1133">Transmembrane helix</keyword>
<keyword evidence="3" id="KW-1185">Reference proteome</keyword>
<sequence>MNELVKMRGVVEGFERTTHTSGTSNRTSTTHLSLFRIGQNHVLLKTSIPSVIANGDEVLIAGMNINGQFQALACRNVTTNWTSPLVQQGCVFIALIVMAVVSFSLFFLVLPILMGCGCIFFAYKVKKHDKLLQEAHYMVLQD</sequence>
<evidence type="ECO:0000313" key="3">
    <source>
        <dbReference type="Proteomes" id="UP000557872"/>
    </source>
</evidence>
<dbReference type="AlphaFoldDB" id="A0A851GGJ3"/>
<dbReference type="RefSeq" id="WP_178933738.1">
    <property type="nucleotide sequence ID" value="NZ_JACBAZ010000006.1"/>
</dbReference>
<proteinExistence type="predicted"/>
<reference evidence="2 3" key="1">
    <citation type="submission" date="2020-07" db="EMBL/GenBank/DDBJ databases">
        <title>Roseicoccus Jingziensis gen. nov., sp. nov., isolated from coastal seawater.</title>
        <authorList>
            <person name="Feng X."/>
        </authorList>
    </citation>
    <scope>NUCLEOTIDE SEQUENCE [LARGE SCALE GENOMIC DNA]</scope>
    <source>
        <strain evidence="2 3">N1E253</strain>
    </source>
</reference>
<organism evidence="2 3">
    <name type="scientific">Oceaniferula marina</name>
    <dbReference type="NCBI Taxonomy" id="2748318"/>
    <lineage>
        <taxon>Bacteria</taxon>
        <taxon>Pseudomonadati</taxon>
        <taxon>Verrucomicrobiota</taxon>
        <taxon>Verrucomicrobiia</taxon>
        <taxon>Verrucomicrobiales</taxon>
        <taxon>Verrucomicrobiaceae</taxon>
        <taxon>Oceaniferula</taxon>
    </lineage>
</organism>
<name>A0A851GGJ3_9BACT</name>
<dbReference type="Proteomes" id="UP000557872">
    <property type="component" value="Unassembled WGS sequence"/>
</dbReference>
<comment type="caution">
    <text evidence="2">The sequence shown here is derived from an EMBL/GenBank/DDBJ whole genome shotgun (WGS) entry which is preliminary data.</text>
</comment>
<keyword evidence="1" id="KW-0472">Membrane</keyword>
<feature type="transmembrane region" description="Helical" evidence="1">
    <location>
        <begin position="91"/>
        <end position="123"/>
    </location>
</feature>
<protein>
    <submittedName>
        <fullName evidence="2">Uncharacterized protein</fullName>
    </submittedName>
</protein>
<evidence type="ECO:0000313" key="2">
    <source>
        <dbReference type="EMBL" id="NWK56908.1"/>
    </source>
</evidence>